<comment type="subcellular location">
    <subcellularLocation>
        <location evidence="1">Cell membrane</location>
        <topology evidence="1">Multi-pass membrane protein</topology>
    </subcellularLocation>
</comment>
<dbReference type="PROSITE" id="PS51105">
    <property type="entry name" value="PTS_EIIC_TYPE_3"/>
    <property type="match status" value="1"/>
</dbReference>
<evidence type="ECO:0000256" key="9">
    <source>
        <dbReference type="SAM" id="Phobius"/>
    </source>
</evidence>
<evidence type="ECO:0000256" key="7">
    <source>
        <dbReference type="ARBA" id="ARBA00023136"/>
    </source>
</evidence>
<organism evidence="11 12">
    <name type="scientific">Candidatus Cetobacterium colombiensis</name>
    <dbReference type="NCBI Taxonomy" id="3073100"/>
    <lineage>
        <taxon>Bacteria</taxon>
        <taxon>Fusobacteriati</taxon>
        <taxon>Fusobacteriota</taxon>
        <taxon>Fusobacteriia</taxon>
        <taxon>Fusobacteriales</taxon>
        <taxon>Fusobacteriaceae</taxon>
        <taxon>Cetobacterium</taxon>
    </lineage>
</organism>
<feature type="transmembrane region" description="Helical" evidence="9">
    <location>
        <begin position="71"/>
        <end position="93"/>
    </location>
</feature>
<evidence type="ECO:0000256" key="3">
    <source>
        <dbReference type="ARBA" id="ARBA00022475"/>
    </source>
</evidence>
<evidence type="ECO:0000256" key="4">
    <source>
        <dbReference type="ARBA" id="ARBA00022597"/>
    </source>
</evidence>
<dbReference type="InterPro" id="IPR004796">
    <property type="entry name" value="PTS_IIC_cello"/>
</dbReference>
<keyword evidence="5 9" id="KW-0812">Transmembrane</keyword>
<comment type="function">
    <text evidence="8">The phosphoenolpyruvate-dependent sugar phosphotransferase system (PTS), a major carbohydrate active -transport system, catalyzes the phosphorylation of incoming sugar substrates concomitant with their translocation across the cell membrane.</text>
</comment>
<feature type="transmembrane region" description="Helical" evidence="9">
    <location>
        <begin position="385"/>
        <end position="413"/>
    </location>
</feature>
<evidence type="ECO:0000256" key="5">
    <source>
        <dbReference type="ARBA" id="ARBA00022692"/>
    </source>
</evidence>
<evidence type="ECO:0000256" key="1">
    <source>
        <dbReference type="ARBA" id="ARBA00004651"/>
    </source>
</evidence>
<accession>A0ABU4W9K0</accession>
<evidence type="ECO:0000256" key="2">
    <source>
        <dbReference type="ARBA" id="ARBA00022448"/>
    </source>
</evidence>
<feature type="transmembrane region" description="Helical" evidence="9">
    <location>
        <begin position="228"/>
        <end position="252"/>
    </location>
</feature>
<dbReference type="PANTHER" id="PTHR33989">
    <property type="match status" value="1"/>
</dbReference>
<gene>
    <name evidence="11" type="ORF">RFV38_05140</name>
</gene>
<keyword evidence="12" id="KW-1185">Reference proteome</keyword>
<protein>
    <recommendedName>
        <fullName evidence="8">Permease IIC component</fullName>
    </recommendedName>
</protein>
<keyword evidence="6 9" id="KW-1133">Transmembrane helix</keyword>
<keyword evidence="2 8" id="KW-0813">Transport</keyword>
<dbReference type="RefSeq" id="WP_320313289.1">
    <property type="nucleotide sequence ID" value="NZ_JAVIKH010000005.1"/>
</dbReference>
<feature type="domain" description="PTS EIIC type-3" evidence="10">
    <location>
        <begin position="11"/>
        <end position="415"/>
    </location>
</feature>
<reference evidence="12" key="1">
    <citation type="submission" date="2023-07" db="EMBL/GenBank/DDBJ databases">
        <authorList>
            <person name="Colorado M.A."/>
            <person name="Villamil L.M."/>
            <person name="Melo J.F."/>
            <person name="Rodriguez J.A."/>
            <person name="Ruiz R.Y."/>
        </authorList>
    </citation>
    <scope>NUCLEOTIDE SEQUENCE [LARGE SCALE GENOMIC DNA]</scope>
    <source>
        <strain evidence="12">C33</strain>
    </source>
</reference>
<proteinExistence type="predicted"/>
<sequence>MKIFDKFNIYLNKHFVPVANKIATQRHVIAIKDGVVATMPLTIVGSLFLILSFLPIPGYSDFINSSGIGRYFSYISGACFGIVGMVACLAVAYRLTIGYGMNELALSNGIIAVASFFVTMLPTAVDGKIDTGYLGAKSLFAGVIIALISVELIKKIVDRGLVITLPESVPPAISKTFMSLIPGVIVISFWGLLTAIFVNTSFANFHDAVNIIVGTPLRYASTSLLGQLVAVVLTTILWCAGIHGATIVGAIMDPIWLENTLHNAALASQGVENLYSNGYIIASAAFGDMTMKLGGSGSTIGFVLLMLFRARSKQLKEVGKLSITPSLFNINEPVIFGTPIVMNPILIIPFILNPILITLISWFLMRWDIVKIPFSMVPWTTPPVIAGFLAAGFSVSTALLSLFSIVLSIVVFYPFFKLYDAQLEASEKEVKKEESLESLLSEI</sequence>
<dbReference type="PANTHER" id="PTHR33989:SF11">
    <property type="entry name" value="LICHENAN PERMEASE IIC COMPONENT"/>
    <property type="match status" value="1"/>
</dbReference>
<evidence type="ECO:0000313" key="12">
    <source>
        <dbReference type="Proteomes" id="UP001279681"/>
    </source>
</evidence>
<dbReference type="InterPro" id="IPR003352">
    <property type="entry name" value="PTS_EIIC"/>
</dbReference>
<feature type="transmembrane region" description="Helical" evidence="9">
    <location>
        <begin position="293"/>
        <end position="310"/>
    </location>
</feature>
<feature type="transmembrane region" description="Helical" evidence="9">
    <location>
        <begin position="41"/>
        <end position="59"/>
    </location>
</feature>
<evidence type="ECO:0000259" key="10">
    <source>
        <dbReference type="PROSITE" id="PS51105"/>
    </source>
</evidence>
<feature type="transmembrane region" description="Helical" evidence="9">
    <location>
        <begin position="177"/>
        <end position="198"/>
    </location>
</feature>
<dbReference type="InterPro" id="IPR051088">
    <property type="entry name" value="PTS_Sugar-EIIC/EIIB"/>
</dbReference>
<dbReference type="NCBIfam" id="TIGR00410">
    <property type="entry name" value="lacE"/>
    <property type="match status" value="1"/>
</dbReference>
<keyword evidence="3 8" id="KW-1003">Cell membrane</keyword>
<keyword evidence="7 8" id="KW-0472">Membrane</keyword>
<dbReference type="InterPro" id="IPR004501">
    <property type="entry name" value="PTS_EIIC_3"/>
</dbReference>
<evidence type="ECO:0000313" key="11">
    <source>
        <dbReference type="EMBL" id="MDX8335884.1"/>
    </source>
</evidence>
<dbReference type="Pfam" id="PF02378">
    <property type="entry name" value="PTS_EIIC"/>
    <property type="match status" value="1"/>
</dbReference>
<dbReference type="EMBL" id="JAVIKH010000005">
    <property type="protein sequence ID" value="MDX8335884.1"/>
    <property type="molecule type" value="Genomic_DNA"/>
</dbReference>
<name>A0ABU4W9K0_9FUSO</name>
<comment type="caution">
    <text evidence="11">The sequence shown here is derived from an EMBL/GenBank/DDBJ whole genome shotgun (WGS) entry which is preliminary data.</text>
</comment>
<dbReference type="PIRSF" id="PIRSF006351">
    <property type="entry name" value="PTS_EIIC-Cellobiose"/>
    <property type="match status" value="1"/>
</dbReference>
<keyword evidence="4 8" id="KW-0762">Sugar transport</keyword>
<dbReference type="Proteomes" id="UP001279681">
    <property type="component" value="Unassembled WGS sequence"/>
</dbReference>
<feature type="transmembrane region" description="Helical" evidence="9">
    <location>
        <begin position="345"/>
        <end position="365"/>
    </location>
</feature>
<evidence type="ECO:0000256" key="8">
    <source>
        <dbReference type="PIRNR" id="PIRNR006351"/>
    </source>
</evidence>
<evidence type="ECO:0000256" key="6">
    <source>
        <dbReference type="ARBA" id="ARBA00022989"/>
    </source>
</evidence>
<feature type="transmembrane region" description="Helical" evidence="9">
    <location>
        <begin position="105"/>
        <end position="125"/>
    </location>
</feature>